<keyword evidence="2" id="KW-0472">Membrane</keyword>
<dbReference type="RefSeq" id="WP_213654543.1">
    <property type="nucleotide sequence ID" value="NZ_BOSL01000005.1"/>
</dbReference>
<name>A0ABQ4MA05_9BACL</name>
<dbReference type="Pfam" id="PF08757">
    <property type="entry name" value="CotH"/>
    <property type="match status" value="2"/>
</dbReference>
<feature type="compositionally biased region" description="Gly residues" evidence="1">
    <location>
        <begin position="373"/>
        <end position="383"/>
    </location>
</feature>
<proteinExistence type="predicted"/>
<feature type="compositionally biased region" description="Low complexity" evidence="1">
    <location>
        <begin position="358"/>
        <end position="372"/>
    </location>
</feature>
<feature type="chain" id="PRO_5046850146" description="Spore coat protein CotH" evidence="3">
    <location>
        <begin position="23"/>
        <end position="752"/>
    </location>
</feature>
<feature type="compositionally biased region" description="Low complexity" evidence="1">
    <location>
        <begin position="331"/>
        <end position="351"/>
    </location>
</feature>
<feature type="compositionally biased region" description="Gly residues" evidence="1">
    <location>
        <begin position="603"/>
        <end position="621"/>
    </location>
</feature>
<keyword evidence="3" id="KW-0732">Signal</keyword>
<accession>A0ABQ4MA05</accession>
<evidence type="ECO:0008006" key="6">
    <source>
        <dbReference type="Google" id="ProtNLM"/>
    </source>
</evidence>
<sequence length="752" mass="76448">MKRKLAKPFLSLCSLLLIFGLAACGGTSQSASTNNGDAITKSVSAEERKLDEEVFPKDKVVDVKITIDEDDFQDMLDNASAEEYKKASVDYNGQHFDNIGIRTKGNLSLRSVVQMPDSDRYSFKLSLDEYLNQTLDGISKINLNNNYSDATSMREFLTYELAEEMGLPTPKYSFVNVYVNDELWGFYLAVEQIGDAYLNRHFGNAYGALYKGQMTGSGSDLAWLGDDPDAYTGLALKSKSTNGDVLIDMLDELNNGSDYEKVLDVEESLGYIALNVLTNNTDSYIGGNKQNYYLYEDDGVFSVLPWDYNMAFGGLGGGGMGGGFGGAGRAKAGADTGGNAASDGAGAAGDAAVGGPGASPAGGEQAAGRTGAAAGGTAGGAATGGQKAPAQADTAGGDQAAGAGAGQGEAGAGKTGGGAAAGPGGGGGSSLLIDEPTQGAVAERPLVAKLLAVDEYKELYHSILQEAVDGYLENDTFTARVNEVSAMISSYVKADPRPFYSYEQFEEAVPKLISTNASQVENISQQLDGTLPSSGDGSGSGGGMGGMRGMGGRGGGDRPEFGAAGPQTGQATNDAAAPNNAGQAGAVDGQSQQPSGAAQQGAAGDGAGAAGDGAGAAGLPGGAPPDVNGGMPQLPPDGQMPQMPPDGMPDGQMPDAQSQQPADDAADADNGAGIPGQQGANGGQWGPGGDFGGGFGGAQMGREGWPDGFGGFGQGDARKVQTNPNEALTAGISLLILLLACVFVVFFRRKRL</sequence>
<feature type="signal peptide" evidence="3">
    <location>
        <begin position="1"/>
        <end position="22"/>
    </location>
</feature>
<keyword evidence="2" id="KW-0812">Transmembrane</keyword>
<evidence type="ECO:0000313" key="5">
    <source>
        <dbReference type="Proteomes" id="UP000679992"/>
    </source>
</evidence>
<feature type="compositionally biased region" description="Gly residues" evidence="1">
    <location>
        <begin position="403"/>
        <end position="429"/>
    </location>
</feature>
<feature type="region of interest" description="Disordered" evidence="1">
    <location>
        <begin position="527"/>
        <end position="717"/>
    </location>
</feature>
<evidence type="ECO:0000256" key="1">
    <source>
        <dbReference type="SAM" id="MobiDB-lite"/>
    </source>
</evidence>
<organism evidence="4 5">
    <name type="scientific">Paenibacillus vini</name>
    <dbReference type="NCBI Taxonomy" id="1476024"/>
    <lineage>
        <taxon>Bacteria</taxon>
        <taxon>Bacillati</taxon>
        <taxon>Bacillota</taxon>
        <taxon>Bacilli</taxon>
        <taxon>Bacillales</taxon>
        <taxon>Paenibacillaceae</taxon>
        <taxon>Paenibacillus</taxon>
    </lineage>
</organism>
<feature type="transmembrane region" description="Helical" evidence="2">
    <location>
        <begin position="727"/>
        <end position="747"/>
    </location>
</feature>
<dbReference type="PANTHER" id="PTHR40050">
    <property type="entry name" value="INNER SPORE COAT PROTEIN H"/>
    <property type="match status" value="1"/>
</dbReference>
<feature type="region of interest" description="Disordered" evidence="1">
    <location>
        <begin position="331"/>
        <end position="433"/>
    </location>
</feature>
<dbReference type="PROSITE" id="PS51257">
    <property type="entry name" value="PROKAR_LIPOPROTEIN"/>
    <property type="match status" value="1"/>
</dbReference>
<comment type="caution">
    <text evidence="4">The sequence shown here is derived from an EMBL/GenBank/DDBJ whole genome shotgun (WGS) entry which is preliminary data.</text>
</comment>
<dbReference type="EMBL" id="BOSL01000005">
    <property type="protein sequence ID" value="GIP52817.1"/>
    <property type="molecule type" value="Genomic_DNA"/>
</dbReference>
<feature type="compositionally biased region" description="Gly residues" evidence="1">
    <location>
        <begin position="673"/>
        <end position="699"/>
    </location>
</feature>
<protein>
    <recommendedName>
        <fullName evidence="6">Spore coat protein CotH</fullName>
    </recommendedName>
</protein>
<feature type="compositionally biased region" description="Gly residues" evidence="1">
    <location>
        <begin position="536"/>
        <end position="554"/>
    </location>
</feature>
<evidence type="ECO:0000256" key="3">
    <source>
        <dbReference type="SAM" id="SignalP"/>
    </source>
</evidence>
<dbReference type="PANTHER" id="PTHR40050:SF1">
    <property type="entry name" value="INNER SPORE COAT PROTEIN H"/>
    <property type="match status" value="1"/>
</dbReference>
<feature type="compositionally biased region" description="Low complexity" evidence="1">
    <location>
        <begin position="384"/>
        <end position="402"/>
    </location>
</feature>
<evidence type="ECO:0000256" key="2">
    <source>
        <dbReference type="SAM" id="Phobius"/>
    </source>
</evidence>
<feature type="compositionally biased region" description="Low complexity" evidence="1">
    <location>
        <begin position="575"/>
        <end position="602"/>
    </location>
</feature>
<evidence type="ECO:0000313" key="4">
    <source>
        <dbReference type="EMBL" id="GIP52817.1"/>
    </source>
</evidence>
<keyword evidence="5" id="KW-1185">Reference proteome</keyword>
<keyword evidence="2" id="KW-1133">Transmembrane helix</keyword>
<gene>
    <name evidence="4" type="ORF">J42TS3_18520</name>
</gene>
<feature type="compositionally biased region" description="Low complexity" evidence="1">
    <location>
        <begin position="648"/>
        <end position="663"/>
    </location>
</feature>
<dbReference type="InterPro" id="IPR014867">
    <property type="entry name" value="Spore_coat_CotH_CotH2/3/7"/>
</dbReference>
<reference evidence="4 5" key="1">
    <citation type="submission" date="2021-03" db="EMBL/GenBank/DDBJ databases">
        <title>Antimicrobial resistance genes in bacteria isolated from Japanese honey, and their potential for conferring macrolide and lincosamide resistance in the American foulbrood pathogen Paenibacillus larvae.</title>
        <authorList>
            <person name="Okamoto M."/>
            <person name="Kumagai M."/>
            <person name="Kanamori H."/>
            <person name="Takamatsu D."/>
        </authorList>
    </citation>
    <scope>NUCLEOTIDE SEQUENCE [LARGE SCALE GENOMIC DNA]</scope>
    <source>
        <strain evidence="4 5">J42TS3</strain>
    </source>
</reference>
<feature type="compositionally biased region" description="Low complexity" evidence="1">
    <location>
        <begin position="624"/>
        <end position="641"/>
    </location>
</feature>
<dbReference type="Proteomes" id="UP000679992">
    <property type="component" value="Unassembled WGS sequence"/>
</dbReference>